<evidence type="ECO:0000256" key="10">
    <source>
        <dbReference type="ARBA" id="ARBA00023204"/>
    </source>
</evidence>
<dbReference type="CDD" id="cd09859">
    <property type="entry name" value="PIN_53EXO"/>
    <property type="match status" value="1"/>
</dbReference>
<evidence type="ECO:0000256" key="12">
    <source>
        <dbReference type="SAM" id="MobiDB-lite"/>
    </source>
</evidence>
<proteinExistence type="inferred from homology"/>
<feature type="domain" description="DNA-directed DNA polymerase family A palm" evidence="14">
    <location>
        <begin position="897"/>
        <end position="1102"/>
    </location>
</feature>
<evidence type="ECO:0000259" key="14">
    <source>
        <dbReference type="SMART" id="SM00482"/>
    </source>
</evidence>
<feature type="compositionally biased region" description="Low complexity" evidence="12">
    <location>
        <begin position="33"/>
        <end position="45"/>
    </location>
</feature>
<dbReference type="GO" id="GO:0008408">
    <property type="term" value="F:3'-5' exonuclease activity"/>
    <property type="evidence" value="ECO:0007669"/>
    <property type="project" value="InterPro"/>
</dbReference>
<feature type="region of interest" description="Disordered" evidence="12">
    <location>
        <begin position="408"/>
        <end position="499"/>
    </location>
</feature>
<evidence type="ECO:0000256" key="11">
    <source>
        <dbReference type="ARBA" id="ARBA00049244"/>
    </source>
</evidence>
<dbReference type="Gene3D" id="1.20.1060.10">
    <property type="entry name" value="Taq DNA Polymerase, Chain T, domain 4"/>
    <property type="match status" value="1"/>
</dbReference>
<dbReference type="InterPro" id="IPR008918">
    <property type="entry name" value="HhH2"/>
</dbReference>
<dbReference type="FunFam" id="1.20.1060.10:FF:000001">
    <property type="entry name" value="DNA polymerase I"/>
    <property type="match status" value="1"/>
</dbReference>
<dbReference type="Pfam" id="PF01612">
    <property type="entry name" value="DNA_pol_A_exo1"/>
    <property type="match status" value="1"/>
</dbReference>
<dbReference type="PRINTS" id="PR00868">
    <property type="entry name" value="DNAPOLI"/>
</dbReference>
<dbReference type="GO" id="GO:0003887">
    <property type="term" value="F:DNA-directed DNA polymerase activity"/>
    <property type="evidence" value="ECO:0007669"/>
    <property type="project" value="UniProtKB-KW"/>
</dbReference>
<keyword evidence="4 15" id="KW-0808">Transferase</keyword>
<keyword evidence="9" id="KW-0238">DNA-binding</keyword>
<dbReference type="InterPro" id="IPR020045">
    <property type="entry name" value="DNA_polI_H3TH"/>
</dbReference>
<feature type="compositionally biased region" description="Low complexity" evidence="12">
    <location>
        <begin position="430"/>
        <end position="439"/>
    </location>
</feature>
<name>A0A832HZ13_UNCEI</name>
<dbReference type="EC" id="2.7.7.7" evidence="2"/>
<evidence type="ECO:0000256" key="2">
    <source>
        <dbReference type="ARBA" id="ARBA00012417"/>
    </source>
</evidence>
<dbReference type="AlphaFoldDB" id="A0A832HZ13"/>
<dbReference type="InterPro" id="IPR036279">
    <property type="entry name" value="5-3_exonuclease_C_sf"/>
</dbReference>
<dbReference type="InterPro" id="IPR012337">
    <property type="entry name" value="RNaseH-like_sf"/>
</dbReference>
<comment type="similarity">
    <text evidence="1">Belongs to the DNA polymerase type-A family.</text>
</comment>
<comment type="caution">
    <text evidence="15">The sequence shown here is derived from an EMBL/GenBank/DDBJ whole genome shotgun (WGS) entry which is preliminary data.</text>
</comment>
<dbReference type="Pfam" id="PF01367">
    <property type="entry name" value="5_3_exonuc"/>
    <property type="match status" value="1"/>
</dbReference>
<feature type="compositionally biased region" description="Low complexity" evidence="12">
    <location>
        <begin position="489"/>
        <end position="499"/>
    </location>
</feature>
<comment type="catalytic activity">
    <reaction evidence="11">
        <text>DNA(n) + a 2'-deoxyribonucleoside 5'-triphosphate = DNA(n+1) + diphosphate</text>
        <dbReference type="Rhea" id="RHEA:22508"/>
        <dbReference type="Rhea" id="RHEA-COMP:17339"/>
        <dbReference type="Rhea" id="RHEA-COMP:17340"/>
        <dbReference type="ChEBI" id="CHEBI:33019"/>
        <dbReference type="ChEBI" id="CHEBI:61560"/>
        <dbReference type="ChEBI" id="CHEBI:173112"/>
        <dbReference type="EC" id="2.7.7.7"/>
    </reaction>
</comment>
<dbReference type="CDD" id="cd06140">
    <property type="entry name" value="DNA_polA_I_Bacillus_like_exo"/>
    <property type="match status" value="1"/>
</dbReference>
<protein>
    <recommendedName>
        <fullName evidence="3">DNA polymerase I</fullName>
        <ecNumber evidence="2">2.7.7.7</ecNumber>
    </recommendedName>
</protein>
<dbReference type="Pfam" id="PF00476">
    <property type="entry name" value="DNA_pol_A"/>
    <property type="match status" value="1"/>
</dbReference>
<evidence type="ECO:0000256" key="8">
    <source>
        <dbReference type="ARBA" id="ARBA00022932"/>
    </source>
</evidence>
<evidence type="ECO:0000256" key="3">
    <source>
        <dbReference type="ARBA" id="ARBA00020311"/>
    </source>
</evidence>
<dbReference type="EMBL" id="DSQF01000002">
    <property type="protein sequence ID" value="HGZ42074.1"/>
    <property type="molecule type" value="Genomic_DNA"/>
</dbReference>
<evidence type="ECO:0000256" key="4">
    <source>
        <dbReference type="ARBA" id="ARBA00022679"/>
    </source>
</evidence>
<accession>A0A832HZ13</accession>
<dbReference type="InterPro" id="IPR036397">
    <property type="entry name" value="RNaseH_sf"/>
</dbReference>
<evidence type="ECO:0000256" key="6">
    <source>
        <dbReference type="ARBA" id="ARBA00022705"/>
    </source>
</evidence>
<feature type="compositionally biased region" description="Low complexity" evidence="12">
    <location>
        <begin position="60"/>
        <end position="82"/>
    </location>
</feature>
<dbReference type="SUPFAM" id="SSF56672">
    <property type="entry name" value="DNA/RNA polymerases"/>
    <property type="match status" value="1"/>
</dbReference>
<dbReference type="SMART" id="SM00475">
    <property type="entry name" value="53EXOc"/>
    <property type="match status" value="1"/>
</dbReference>
<sequence>MGGGGAPPVRRGGLARHAAPHRHLRGAARARRPQPFAPARALPHAARGRGARDPRGVPDARAPQPRAWRAARPQPASGAAVRGRPRAARAWRGARRPGRQQAARRAAEAVAAGAVPRLIVLDALGLAYRAHYAFIRRPLVTAAGEPTSAIFGFANMALRIRREERPDRWALAWDGPGLTFRHERFPDYKATRKPMPDELLAQIPVIEEVAQALGLPVIEIPGCEADDVMATLAVQGARAGWDVTLVTSDKDLLQLVNDRVTVLAPAGRGEEHVRMDRAAVHARWGVAPEQIGDVLALMGDASDNVPGVKGVGEKTAVELISTFGSLDALYERLAEVPRPALREKLAAHRAMAYLSRELVTVRTDLALPVGLEDLRVAPVRRDDLVALARRWQLQRLERIAHELGVDEAEAGSRVHARSAERRGTAAETQAAGVRLAGAPAPRPPAAPPASDEGEAGGGAGGGGRAGRDAPPATGPARAHGPEAAEARPVSDAGAAPAGDVAPASVAPAVRALRRAAFAPRPGEQGTLDLFGARPPEGLAGGGEAGEDLGAPEVIARRLHAVRARSVHGLALLPVFDGHDPRTSTLAGLALAALDGTACYLPLDHVAGANVSRDAVRAWLGPAMADAATPKLAHDLKAALHALARLDVPLEGLDLDLHLASFVCDPERDHGLDALARDVLGVALPPVEPPAGRGRPRPAITSRPPGEIAPAAMARAAAIPPLAEALRAQVEAREQGRLYATLELPLVPVLWAMERAGVRLDAAVLEGMAARAAEDLARLEGELQALAGGPLNLHSGAQLARVMFETLGLKAGRRTKTGFSTDQATLEALAAQHPFPRLLLEWRALAKLKSTYLDALPAARDPADGRVHTTFEQAGAATGRLSSSAPNLQNIPMRTPQGRAIRRAFVAPEGGVLVGADYSQIELRVMAHLSGDAALIEAFAAGEDVHASTARRVFGVTGALDPALRARAKIVNFGVMYGMGARSLSAQMGIPLEEAQDFIAHYFRVYAGVREFLDRTVAEARRRGYVETLLGRRRWLPGLAATHGGERALAERAAINTPIQGSAADLVRLAMVRVHRALKAFPPSARLLLQVHDELLLECAANDADAVSAVVRAEMEGCLALRVPLVVTVGRGPTWFDVH</sequence>
<dbReference type="CDD" id="cd08637">
    <property type="entry name" value="DNA_pol_A_pol_I_C"/>
    <property type="match status" value="1"/>
</dbReference>
<dbReference type="InterPro" id="IPR020046">
    <property type="entry name" value="5-3_exonucl_a-hlix_arch_N"/>
</dbReference>
<keyword evidence="10" id="KW-0234">DNA repair</keyword>
<dbReference type="GO" id="GO:0008409">
    <property type="term" value="F:5'-3' exonuclease activity"/>
    <property type="evidence" value="ECO:0007669"/>
    <property type="project" value="InterPro"/>
</dbReference>
<reference evidence="15" key="1">
    <citation type="journal article" date="2020" name="mSystems">
        <title>Genome- and Community-Level Interaction Insights into Carbon Utilization and Element Cycling Functions of Hydrothermarchaeota in Hydrothermal Sediment.</title>
        <authorList>
            <person name="Zhou Z."/>
            <person name="Liu Y."/>
            <person name="Xu W."/>
            <person name="Pan J."/>
            <person name="Luo Z.H."/>
            <person name="Li M."/>
        </authorList>
    </citation>
    <scope>NUCLEOTIDE SEQUENCE [LARGE SCALE GENOMIC DNA]</scope>
    <source>
        <strain evidence="15">SpSt-381</strain>
    </source>
</reference>
<dbReference type="InterPro" id="IPR029060">
    <property type="entry name" value="PIN-like_dom_sf"/>
</dbReference>
<evidence type="ECO:0000256" key="9">
    <source>
        <dbReference type="ARBA" id="ARBA00023125"/>
    </source>
</evidence>
<evidence type="ECO:0000256" key="5">
    <source>
        <dbReference type="ARBA" id="ARBA00022695"/>
    </source>
</evidence>
<dbReference type="InterPro" id="IPR043502">
    <property type="entry name" value="DNA/RNA_pol_sf"/>
</dbReference>
<dbReference type="InterPro" id="IPR019760">
    <property type="entry name" value="DNA-dir_DNA_pol_A_CS"/>
</dbReference>
<dbReference type="Gene3D" id="3.40.50.1010">
    <property type="entry name" value="5'-nuclease"/>
    <property type="match status" value="1"/>
</dbReference>
<dbReference type="Pfam" id="PF02739">
    <property type="entry name" value="5_3_exonuc_N"/>
    <property type="match status" value="1"/>
</dbReference>
<feature type="compositionally biased region" description="Low complexity" evidence="12">
    <location>
        <begin position="7"/>
        <end position="17"/>
    </location>
</feature>
<dbReference type="GO" id="GO:0003677">
    <property type="term" value="F:DNA binding"/>
    <property type="evidence" value="ECO:0007669"/>
    <property type="project" value="UniProtKB-KW"/>
</dbReference>
<keyword evidence="8" id="KW-0239">DNA-directed DNA polymerase</keyword>
<evidence type="ECO:0000256" key="1">
    <source>
        <dbReference type="ARBA" id="ARBA00007705"/>
    </source>
</evidence>
<dbReference type="InterPro" id="IPR002562">
    <property type="entry name" value="3'-5'_exonuclease_dom"/>
</dbReference>
<dbReference type="InterPro" id="IPR002421">
    <property type="entry name" value="5-3_exonuclease"/>
</dbReference>
<keyword evidence="5 15" id="KW-0548">Nucleotidyltransferase</keyword>
<keyword evidence="7" id="KW-0227">DNA damage</keyword>
<feature type="compositionally biased region" description="Basic residues" evidence="12">
    <location>
        <begin position="83"/>
        <end position="98"/>
    </location>
</feature>
<evidence type="ECO:0000256" key="7">
    <source>
        <dbReference type="ARBA" id="ARBA00022763"/>
    </source>
</evidence>
<dbReference type="PANTHER" id="PTHR10133:SF27">
    <property type="entry name" value="DNA POLYMERASE NU"/>
    <property type="match status" value="1"/>
</dbReference>
<evidence type="ECO:0000259" key="13">
    <source>
        <dbReference type="SMART" id="SM00475"/>
    </source>
</evidence>
<evidence type="ECO:0000313" key="15">
    <source>
        <dbReference type="EMBL" id="HGZ42074.1"/>
    </source>
</evidence>
<dbReference type="InterPro" id="IPR002298">
    <property type="entry name" value="DNA_polymerase_A"/>
</dbReference>
<dbReference type="GO" id="GO:0006302">
    <property type="term" value="P:double-strand break repair"/>
    <property type="evidence" value="ECO:0007669"/>
    <property type="project" value="TreeGrafter"/>
</dbReference>
<dbReference type="SUPFAM" id="SSF53098">
    <property type="entry name" value="Ribonuclease H-like"/>
    <property type="match status" value="1"/>
</dbReference>
<dbReference type="SUPFAM" id="SSF47807">
    <property type="entry name" value="5' to 3' exonuclease, C-terminal subdomain"/>
    <property type="match status" value="1"/>
</dbReference>
<dbReference type="CDD" id="cd09898">
    <property type="entry name" value="H3TH_53EXO"/>
    <property type="match status" value="1"/>
</dbReference>
<organism evidence="15">
    <name type="scientific">Eiseniibacteriota bacterium</name>
    <dbReference type="NCBI Taxonomy" id="2212470"/>
    <lineage>
        <taxon>Bacteria</taxon>
        <taxon>Candidatus Eiseniibacteriota</taxon>
    </lineage>
</organism>
<dbReference type="SMART" id="SM00482">
    <property type="entry name" value="POLAc"/>
    <property type="match status" value="1"/>
</dbReference>
<feature type="compositionally biased region" description="Gly residues" evidence="12">
    <location>
        <begin position="455"/>
        <end position="464"/>
    </location>
</feature>
<dbReference type="GO" id="GO:0006261">
    <property type="term" value="P:DNA-templated DNA replication"/>
    <property type="evidence" value="ECO:0007669"/>
    <property type="project" value="InterPro"/>
</dbReference>
<dbReference type="FunFam" id="1.10.150.20:FF:000003">
    <property type="entry name" value="DNA polymerase I"/>
    <property type="match status" value="1"/>
</dbReference>
<gene>
    <name evidence="15" type="primary">polA</name>
    <name evidence="15" type="ORF">ENR23_01385</name>
</gene>
<dbReference type="Gene3D" id="3.30.70.370">
    <property type="match status" value="1"/>
</dbReference>
<dbReference type="SMART" id="SM00279">
    <property type="entry name" value="HhH2"/>
    <property type="match status" value="1"/>
</dbReference>
<dbReference type="PROSITE" id="PS00447">
    <property type="entry name" value="DNA_POLYMERASE_A"/>
    <property type="match status" value="1"/>
</dbReference>
<dbReference type="PANTHER" id="PTHR10133">
    <property type="entry name" value="DNA POLYMERASE I"/>
    <property type="match status" value="1"/>
</dbReference>
<dbReference type="InterPro" id="IPR001098">
    <property type="entry name" value="DNA-dir_DNA_pol_A_palm_dom"/>
</dbReference>
<feature type="domain" description="5'-3' exonuclease" evidence="13">
    <location>
        <begin position="116"/>
        <end position="377"/>
    </location>
</feature>
<keyword evidence="6" id="KW-0235">DNA replication</keyword>
<dbReference type="Gene3D" id="3.30.420.10">
    <property type="entry name" value="Ribonuclease H-like superfamily/Ribonuclease H"/>
    <property type="match status" value="1"/>
</dbReference>
<feature type="compositionally biased region" description="Low complexity" evidence="12">
    <location>
        <begin position="468"/>
        <end position="478"/>
    </location>
</feature>
<dbReference type="FunFam" id="1.10.150.20:FF:000002">
    <property type="entry name" value="DNA polymerase I"/>
    <property type="match status" value="1"/>
</dbReference>
<feature type="region of interest" description="Disordered" evidence="12">
    <location>
        <begin position="1"/>
        <end position="100"/>
    </location>
</feature>
<dbReference type="Gene3D" id="1.10.150.20">
    <property type="entry name" value="5' to 3' exonuclease, C-terminal subdomain"/>
    <property type="match status" value="2"/>
</dbReference>
<dbReference type="NCBIfam" id="NF004397">
    <property type="entry name" value="PRK05755.1"/>
    <property type="match status" value="1"/>
</dbReference>
<feature type="compositionally biased region" description="Basic residues" evidence="12">
    <location>
        <begin position="18"/>
        <end position="32"/>
    </location>
</feature>
<dbReference type="SUPFAM" id="SSF88723">
    <property type="entry name" value="PIN domain-like"/>
    <property type="match status" value="1"/>
</dbReference>